<proteinExistence type="predicted"/>
<reference evidence="2" key="1">
    <citation type="submission" date="2023-04" db="EMBL/GenBank/DDBJ databases">
        <title>Chromosome-level genome of Chaenocephalus aceratus.</title>
        <authorList>
            <person name="Park H."/>
        </authorList>
    </citation>
    <scope>NUCLEOTIDE SEQUENCE</scope>
    <source>
        <strain evidence="2">DE</strain>
        <tissue evidence="2">Muscle</tissue>
    </source>
</reference>
<protein>
    <submittedName>
        <fullName evidence="2">Large-conductance mechanosensitive channel</fullName>
    </submittedName>
</protein>
<name>A0AAD9BXF2_DISEL</name>
<evidence type="ECO:0000256" key="1">
    <source>
        <dbReference type="SAM" id="MobiDB-lite"/>
    </source>
</evidence>
<accession>A0AAD9BXF2</accession>
<organism evidence="2 3">
    <name type="scientific">Dissostichus eleginoides</name>
    <name type="common">Patagonian toothfish</name>
    <name type="synonym">Dissostichus amissus</name>
    <dbReference type="NCBI Taxonomy" id="100907"/>
    <lineage>
        <taxon>Eukaryota</taxon>
        <taxon>Metazoa</taxon>
        <taxon>Chordata</taxon>
        <taxon>Craniata</taxon>
        <taxon>Vertebrata</taxon>
        <taxon>Euteleostomi</taxon>
        <taxon>Actinopterygii</taxon>
        <taxon>Neopterygii</taxon>
        <taxon>Teleostei</taxon>
        <taxon>Neoteleostei</taxon>
        <taxon>Acanthomorphata</taxon>
        <taxon>Eupercaria</taxon>
        <taxon>Perciformes</taxon>
        <taxon>Notothenioidei</taxon>
        <taxon>Nototheniidae</taxon>
        <taxon>Dissostichus</taxon>
    </lineage>
</organism>
<feature type="region of interest" description="Disordered" evidence="1">
    <location>
        <begin position="1"/>
        <end position="66"/>
    </location>
</feature>
<dbReference type="Proteomes" id="UP001228049">
    <property type="component" value="Unassembled WGS sequence"/>
</dbReference>
<dbReference type="AlphaFoldDB" id="A0AAD9BXF2"/>
<gene>
    <name evidence="2" type="ORF">KUDE01_009623</name>
</gene>
<evidence type="ECO:0000313" key="3">
    <source>
        <dbReference type="Proteomes" id="UP001228049"/>
    </source>
</evidence>
<dbReference type="EMBL" id="JASDAP010000015">
    <property type="protein sequence ID" value="KAK1890792.1"/>
    <property type="molecule type" value="Genomic_DNA"/>
</dbReference>
<keyword evidence="3" id="KW-1185">Reference proteome</keyword>
<sequence length="78" mass="8848">MEAGAEASPPQQQRRKPVQHGLEDQKRSSVASANVVTFIHRRPDEARRSPHSGEERLCQTEPTLTHPPSILMDIRRLK</sequence>
<comment type="caution">
    <text evidence="2">The sequence shown here is derived from an EMBL/GenBank/DDBJ whole genome shotgun (WGS) entry which is preliminary data.</text>
</comment>
<feature type="compositionally biased region" description="Basic and acidic residues" evidence="1">
    <location>
        <begin position="41"/>
        <end position="58"/>
    </location>
</feature>
<evidence type="ECO:0000313" key="2">
    <source>
        <dbReference type="EMBL" id="KAK1890792.1"/>
    </source>
</evidence>